<dbReference type="Pfam" id="PF13271">
    <property type="entry name" value="DUF4062"/>
    <property type="match status" value="1"/>
</dbReference>
<feature type="domain" description="DUF4062" evidence="1">
    <location>
        <begin position="8"/>
        <end position="89"/>
    </location>
</feature>
<keyword evidence="3" id="KW-1185">Reference proteome</keyword>
<accession>A0A9Q3YMD9</accession>
<dbReference type="AlphaFoldDB" id="A0A9Q3YMD9"/>
<comment type="caution">
    <text evidence="2">The sequence shown here is derived from an EMBL/GenBank/DDBJ whole genome shotgun (WGS) entry which is preliminary data.</text>
</comment>
<gene>
    <name evidence="2" type="ORF">LL252_08890</name>
</gene>
<reference evidence="2" key="1">
    <citation type="submission" date="2021-10" db="EMBL/GenBank/DDBJ databases">
        <title>The diversity and Nitrogen Metabolism of Culturable Nitrate-Utilizing Bacteria Within the Oxygen Minimum Zone of the Changjiang (Yangtze River)Estuary.</title>
        <authorList>
            <person name="Zhang D."/>
            <person name="Zheng J."/>
            <person name="Liu S."/>
            <person name="He W."/>
        </authorList>
    </citation>
    <scope>NUCLEOTIDE SEQUENCE</scope>
    <source>
        <strain evidence="2">FXH-223</strain>
    </source>
</reference>
<dbReference type="EMBL" id="JAJGNA010000008">
    <property type="protein sequence ID" value="MCC4308687.1"/>
    <property type="molecule type" value="Genomic_DNA"/>
</dbReference>
<protein>
    <submittedName>
        <fullName evidence="2">DUF4062 domain-containing protein</fullName>
    </submittedName>
</protein>
<proteinExistence type="predicted"/>
<sequence>MTVDKRYQVYISTTYPDMQSARQALMLPLLDLGLMPMGMDLHSTESHNLMPVVQRMIDDSDYFVILLGGRYGTLSPLGLSYTHREYIFAATKRKPVVSFIHDDPLNLPPDQREPSREGQVRRDDFARLLENKTLSFRWRDESDLGARVAQVMPDIMRQYPASGWVPAGARSGASDARGQALARRVAELEKEREEWLAAQRAPLRGLARGSDPLGLEYSCNVYEGGDCKMAMTRCELDWDRVFACVAPLMLNPVSEPVMQKALEDYIARRALQDVTKDFPKAHAVRNVVLAGHAFNQVKVHLRTLGLITKTSETDSRGLPLWRLTAQGDSTMSQVIAQRR</sequence>
<dbReference type="InterPro" id="IPR025139">
    <property type="entry name" value="DUF4062"/>
</dbReference>
<dbReference type="Proteomes" id="UP001108027">
    <property type="component" value="Unassembled WGS sequence"/>
</dbReference>
<organism evidence="2 3">
    <name type="scientific">Alloalcanivorax marinus</name>
    <dbReference type="NCBI Taxonomy" id="1177169"/>
    <lineage>
        <taxon>Bacteria</taxon>
        <taxon>Pseudomonadati</taxon>
        <taxon>Pseudomonadota</taxon>
        <taxon>Gammaproteobacteria</taxon>
        <taxon>Oceanospirillales</taxon>
        <taxon>Alcanivoracaceae</taxon>
        <taxon>Alloalcanivorax</taxon>
    </lineage>
</organism>
<evidence type="ECO:0000259" key="1">
    <source>
        <dbReference type="Pfam" id="PF13271"/>
    </source>
</evidence>
<evidence type="ECO:0000313" key="2">
    <source>
        <dbReference type="EMBL" id="MCC4308687.1"/>
    </source>
</evidence>
<name>A0A9Q3YMD9_9GAMM</name>
<dbReference type="RefSeq" id="WP_228233792.1">
    <property type="nucleotide sequence ID" value="NZ_ARXL01000034.1"/>
</dbReference>
<evidence type="ECO:0000313" key="3">
    <source>
        <dbReference type="Proteomes" id="UP001108027"/>
    </source>
</evidence>